<dbReference type="GO" id="GO:0016810">
    <property type="term" value="F:hydrolase activity, acting on carbon-nitrogen (but not peptide) bonds"/>
    <property type="evidence" value="ECO:0007669"/>
    <property type="project" value="InterPro"/>
</dbReference>
<protein>
    <submittedName>
        <fullName evidence="4">Polysaccharide deacetylase family protein</fullName>
    </submittedName>
</protein>
<dbReference type="InterPro" id="IPR011330">
    <property type="entry name" value="Glyco_hydro/deAcase_b/a-brl"/>
</dbReference>
<dbReference type="InterPro" id="IPR051398">
    <property type="entry name" value="Polysacch_Deacetylase"/>
</dbReference>
<comment type="subcellular location">
    <subcellularLocation>
        <location evidence="1">Secreted</location>
    </subcellularLocation>
</comment>
<dbReference type="Pfam" id="PF01522">
    <property type="entry name" value="Polysacc_deac_1"/>
    <property type="match status" value="1"/>
</dbReference>
<evidence type="ECO:0000313" key="4">
    <source>
        <dbReference type="EMBL" id="RDH45919.1"/>
    </source>
</evidence>
<dbReference type="PROSITE" id="PS51677">
    <property type="entry name" value="NODB"/>
    <property type="match status" value="1"/>
</dbReference>
<comment type="caution">
    <text evidence="4">The sequence shown here is derived from an EMBL/GenBank/DDBJ whole genome shotgun (WGS) entry which is preliminary data.</text>
</comment>
<sequence length="339" mass="38807">MIVKQQIKQGLGYLALHTPLRMFTVPFRGALIFTGHRVLPLSQLQGYYDPGTVIAAEFWPKWLDTMQDVFEFIALDELQASLNARSVSGAGFLKYKKQLAVMTFDDGWWDTVDYAWPPLKARNIPLTLFLTTGLVNTQQLFWWQAIFDLANHDESHAQQWLSQWLISQGMNVERLDKLKLLPWTKRISQLPNDLSPEQLIELANAIAAQLPNHRHTLSWSQVEALSKEGVVMGSHGLNHVSFPALTTDQQINQLNESLVTIKKHTHLVSRYFCYPYGHVCQQLQPILNKCGYHGAVTTKPGWVSQTTDSYFLPRINLHYTMAARPEILGYRLLKLVLRN</sequence>
<evidence type="ECO:0000256" key="2">
    <source>
        <dbReference type="ARBA" id="ARBA00022729"/>
    </source>
</evidence>
<feature type="domain" description="NodB homology" evidence="3">
    <location>
        <begin position="98"/>
        <end position="339"/>
    </location>
</feature>
<dbReference type="RefSeq" id="WP_094788797.1">
    <property type="nucleotide sequence ID" value="NZ_NDXW01000001.1"/>
</dbReference>
<dbReference type="PANTHER" id="PTHR34216:SF3">
    <property type="entry name" value="POLY-BETA-1,6-N-ACETYL-D-GLUCOSAMINE N-DEACETYLASE"/>
    <property type="match status" value="1"/>
</dbReference>
<reference evidence="4 5" key="1">
    <citation type="submission" date="2017-04" db="EMBL/GenBank/DDBJ databases">
        <title>Draft genome sequence of Zooshikella ganghwensis VG4 isolated from Red Sea sediments.</title>
        <authorList>
            <person name="Rehman Z."/>
            <person name="Alam I."/>
            <person name="Kamau A."/>
            <person name="Bajic V."/>
            <person name="Leiknes T."/>
        </authorList>
    </citation>
    <scope>NUCLEOTIDE SEQUENCE [LARGE SCALE GENOMIC DNA]</scope>
    <source>
        <strain evidence="4 5">VG4</strain>
    </source>
</reference>
<dbReference type="CDD" id="cd10918">
    <property type="entry name" value="CE4_NodB_like_5s_6s"/>
    <property type="match status" value="1"/>
</dbReference>
<organism evidence="4 5">
    <name type="scientific">Zooshikella ganghwensis</name>
    <dbReference type="NCBI Taxonomy" id="202772"/>
    <lineage>
        <taxon>Bacteria</taxon>
        <taxon>Pseudomonadati</taxon>
        <taxon>Pseudomonadota</taxon>
        <taxon>Gammaproteobacteria</taxon>
        <taxon>Oceanospirillales</taxon>
        <taxon>Zooshikellaceae</taxon>
        <taxon>Zooshikella</taxon>
    </lineage>
</organism>
<dbReference type="EMBL" id="NDXW01000001">
    <property type="protein sequence ID" value="RDH45919.1"/>
    <property type="molecule type" value="Genomic_DNA"/>
</dbReference>
<dbReference type="InterPro" id="IPR002509">
    <property type="entry name" value="NODB_dom"/>
</dbReference>
<gene>
    <name evidence="4" type="ORF">B9G39_22045</name>
</gene>
<dbReference type="Gene3D" id="3.20.20.370">
    <property type="entry name" value="Glycoside hydrolase/deacetylase"/>
    <property type="match status" value="1"/>
</dbReference>
<dbReference type="SUPFAM" id="SSF88713">
    <property type="entry name" value="Glycoside hydrolase/deacetylase"/>
    <property type="match status" value="1"/>
</dbReference>
<name>A0A4P9VST7_9GAMM</name>
<dbReference type="PANTHER" id="PTHR34216">
    <property type="match status" value="1"/>
</dbReference>
<dbReference type="AlphaFoldDB" id="A0A4P9VST7"/>
<evidence type="ECO:0000259" key="3">
    <source>
        <dbReference type="PROSITE" id="PS51677"/>
    </source>
</evidence>
<evidence type="ECO:0000256" key="1">
    <source>
        <dbReference type="ARBA" id="ARBA00004613"/>
    </source>
</evidence>
<keyword evidence="5" id="KW-1185">Reference proteome</keyword>
<proteinExistence type="predicted"/>
<keyword evidence="2" id="KW-0732">Signal</keyword>
<accession>A0A4P9VST7</accession>
<dbReference type="GO" id="GO:0005975">
    <property type="term" value="P:carbohydrate metabolic process"/>
    <property type="evidence" value="ECO:0007669"/>
    <property type="project" value="InterPro"/>
</dbReference>
<evidence type="ECO:0000313" key="5">
    <source>
        <dbReference type="Proteomes" id="UP000257039"/>
    </source>
</evidence>
<dbReference type="GO" id="GO:0005576">
    <property type="term" value="C:extracellular region"/>
    <property type="evidence" value="ECO:0007669"/>
    <property type="project" value="UniProtKB-SubCell"/>
</dbReference>
<dbReference type="Proteomes" id="UP000257039">
    <property type="component" value="Unassembled WGS sequence"/>
</dbReference>